<evidence type="ECO:0000313" key="2">
    <source>
        <dbReference type="EMBL" id="TLP67035.1"/>
    </source>
</evidence>
<reference evidence="2 3" key="1">
    <citation type="submission" date="2019-05" db="EMBL/GenBank/DDBJ databases">
        <title>Draft genome sequence of Pelagicola sp. DSW4-44.</title>
        <authorList>
            <person name="Oh J."/>
        </authorList>
    </citation>
    <scope>NUCLEOTIDE SEQUENCE [LARGE SCALE GENOMIC DNA]</scope>
    <source>
        <strain evidence="2 3">DSW4-44</strain>
    </source>
</reference>
<gene>
    <name evidence="2" type="ORF">FEE96_06705</name>
</gene>
<name>A0ABY2UX35_9RHOB</name>
<accession>A0ABY2UX35</accession>
<evidence type="ECO:0000313" key="3">
    <source>
        <dbReference type="Proteomes" id="UP000305041"/>
    </source>
</evidence>
<dbReference type="InterPro" id="IPR013321">
    <property type="entry name" value="Arc_rbn_hlx_hlx"/>
</dbReference>
<dbReference type="GO" id="GO:0003677">
    <property type="term" value="F:DNA binding"/>
    <property type="evidence" value="ECO:0007669"/>
    <property type="project" value="UniProtKB-KW"/>
</dbReference>
<sequence length="72" mass="8428">MFSTWRRFMNSRKPMQLRLPQELKEWIKAESDRNGNSQNSEVIRAIRAAKDRRSTLGSIGNINMNQCDNARC</sequence>
<protein>
    <submittedName>
        <fullName evidence="2">Arc family DNA-binding protein</fullName>
    </submittedName>
</protein>
<dbReference type="RefSeq" id="WP_106607234.1">
    <property type="nucleotide sequence ID" value="NZ_VAUA01000003.1"/>
</dbReference>
<dbReference type="Pfam" id="PF03869">
    <property type="entry name" value="Arc"/>
    <property type="match status" value="1"/>
</dbReference>
<dbReference type="Gene3D" id="1.10.1220.10">
    <property type="entry name" value="Met repressor-like"/>
    <property type="match status" value="1"/>
</dbReference>
<dbReference type="SUPFAM" id="SSF47598">
    <property type="entry name" value="Ribbon-helix-helix"/>
    <property type="match status" value="1"/>
</dbReference>
<proteinExistence type="predicted"/>
<keyword evidence="2" id="KW-0238">DNA-binding</keyword>
<dbReference type="EMBL" id="VAUA01000003">
    <property type="protein sequence ID" value="TLP67035.1"/>
    <property type="molecule type" value="Genomic_DNA"/>
</dbReference>
<feature type="domain" description="Arc-like DNA binding" evidence="1">
    <location>
        <begin position="16"/>
        <end position="49"/>
    </location>
</feature>
<dbReference type="InterPro" id="IPR010985">
    <property type="entry name" value="Ribbon_hlx_hlx"/>
</dbReference>
<evidence type="ECO:0000259" key="1">
    <source>
        <dbReference type="Pfam" id="PF03869"/>
    </source>
</evidence>
<dbReference type="InterPro" id="IPR005569">
    <property type="entry name" value="Arc_DNA-bd_dom"/>
</dbReference>
<comment type="caution">
    <text evidence="2">The sequence shown here is derived from an EMBL/GenBank/DDBJ whole genome shotgun (WGS) entry which is preliminary data.</text>
</comment>
<dbReference type="CDD" id="cd21631">
    <property type="entry name" value="RHH_CopG_NikR-like"/>
    <property type="match status" value="1"/>
</dbReference>
<organism evidence="2 3">
    <name type="scientific">Parasedimentitalea maritima</name>
    <dbReference type="NCBI Taxonomy" id="2578117"/>
    <lineage>
        <taxon>Bacteria</taxon>
        <taxon>Pseudomonadati</taxon>
        <taxon>Pseudomonadota</taxon>
        <taxon>Alphaproteobacteria</taxon>
        <taxon>Rhodobacterales</taxon>
        <taxon>Paracoccaceae</taxon>
        <taxon>Parasedimentitalea</taxon>
    </lineage>
</organism>
<dbReference type="Proteomes" id="UP000305041">
    <property type="component" value="Unassembled WGS sequence"/>
</dbReference>
<keyword evidence="3" id="KW-1185">Reference proteome</keyword>